<dbReference type="PROSITE" id="PS50084">
    <property type="entry name" value="KH_TYPE_1"/>
    <property type="match status" value="1"/>
</dbReference>
<comment type="similarity">
    <text evidence="5">Belongs to the RNase Y family.</text>
</comment>
<evidence type="ECO:0000259" key="8">
    <source>
        <dbReference type="PROSITE" id="PS51831"/>
    </source>
</evidence>
<dbReference type="CDD" id="cd00077">
    <property type="entry name" value="HDc"/>
    <property type="match status" value="1"/>
</dbReference>
<dbReference type="Pfam" id="PF12072">
    <property type="entry name" value="RNase_Y_N"/>
    <property type="match status" value="1"/>
</dbReference>
<evidence type="ECO:0000256" key="5">
    <source>
        <dbReference type="HAMAP-Rule" id="MF_00335"/>
    </source>
</evidence>
<dbReference type="CDD" id="cd22431">
    <property type="entry name" value="KH-I_RNaseY"/>
    <property type="match status" value="1"/>
</dbReference>
<dbReference type="InterPro" id="IPR004087">
    <property type="entry name" value="KH_dom"/>
</dbReference>
<dbReference type="InterPro" id="IPR006674">
    <property type="entry name" value="HD_domain"/>
</dbReference>
<comment type="function">
    <text evidence="5">Endoribonuclease that initiates mRNA decay.</text>
</comment>
<feature type="domain" description="HD" evidence="8">
    <location>
        <begin position="334"/>
        <end position="427"/>
    </location>
</feature>
<dbReference type="GO" id="GO:0006402">
    <property type="term" value="P:mRNA catabolic process"/>
    <property type="evidence" value="ECO:0007669"/>
    <property type="project" value="UniProtKB-UniRule"/>
</dbReference>
<comment type="subcellular location">
    <subcellularLocation>
        <location evidence="5">Cell membrane</location>
        <topology evidence="5">Single-pass membrane protein</topology>
    </subcellularLocation>
</comment>
<keyword evidence="4 5" id="KW-0694">RNA-binding</keyword>
<keyword evidence="5" id="KW-0472">Membrane</keyword>
<dbReference type="InterPro" id="IPR003607">
    <property type="entry name" value="HD/PDEase_dom"/>
</dbReference>
<dbReference type="KEGG" id="erl:AOC36_05695"/>
<dbReference type="HAMAP" id="MF_00335">
    <property type="entry name" value="RNase_Y"/>
    <property type="match status" value="1"/>
</dbReference>
<dbReference type="InterPro" id="IPR036612">
    <property type="entry name" value="KH_dom_type_1_sf"/>
</dbReference>
<keyword evidence="10" id="KW-1185">Reference proteome</keyword>
<keyword evidence="5" id="KW-0812">Transmembrane</keyword>
<evidence type="ECO:0000313" key="9">
    <source>
        <dbReference type="EMBL" id="AMC93489.1"/>
    </source>
</evidence>
<evidence type="ECO:0000313" key="10">
    <source>
        <dbReference type="Proteomes" id="UP000063781"/>
    </source>
</evidence>
<dbReference type="RefSeq" id="WP_067632326.1">
    <property type="nucleotide sequence ID" value="NZ_CP013213.1"/>
</dbReference>
<dbReference type="EC" id="3.1.-.-" evidence="5 6"/>
<dbReference type="GO" id="GO:0016787">
    <property type="term" value="F:hydrolase activity"/>
    <property type="evidence" value="ECO:0007669"/>
    <property type="project" value="UniProtKB-KW"/>
</dbReference>
<dbReference type="Proteomes" id="UP000063781">
    <property type="component" value="Chromosome"/>
</dbReference>
<dbReference type="PANTHER" id="PTHR12826:SF15">
    <property type="entry name" value="RIBONUCLEASE Y"/>
    <property type="match status" value="1"/>
</dbReference>
<proteinExistence type="inferred from homology"/>
<gene>
    <name evidence="5" type="primary">rny</name>
    <name evidence="9" type="ORF">AOC36_05695</name>
</gene>
<feature type="coiled-coil region" evidence="7">
    <location>
        <begin position="31"/>
        <end position="130"/>
    </location>
</feature>
<dbReference type="PANTHER" id="PTHR12826">
    <property type="entry name" value="RIBONUCLEASE Y"/>
    <property type="match status" value="1"/>
</dbReference>
<protein>
    <recommendedName>
        <fullName evidence="5 6">Ribonuclease Y</fullName>
        <shortName evidence="5">RNase Y</shortName>
        <ecNumber evidence="5 6">3.1.-.-</ecNumber>
    </recommendedName>
</protein>
<evidence type="ECO:0000256" key="3">
    <source>
        <dbReference type="ARBA" id="ARBA00022801"/>
    </source>
</evidence>
<dbReference type="SMART" id="SM00322">
    <property type="entry name" value="KH"/>
    <property type="match status" value="1"/>
</dbReference>
<dbReference type="STRING" id="1514105.AOC36_05695"/>
<dbReference type="InterPro" id="IPR017705">
    <property type="entry name" value="Ribonuclease_Y"/>
</dbReference>
<organism evidence="9 10">
    <name type="scientific">Erysipelothrix larvae</name>
    <dbReference type="NCBI Taxonomy" id="1514105"/>
    <lineage>
        <taxon>Bacteria</taxon>
        <taxon>Bacillati</taxon>
        <taxon>Bacillota</taxon>
        <taxon>Erysipelotrichia</taxon>
        <taxon>Erysipelotrichales</taxon>
        <taxon>Erysipelotrichaceae</taxon>
        <taxon>Erysipelothrix</taxon>
    </lineage>
</organism>
<dbReference type="OrthoDB" id="9803205at2"/>
<dbReference type="Gene3D" id="1.10.3210.10">
    <property type="entry name" value="Hypothetical protein af1432"/>
    <property type="match status" value="1"/>
</dbReference>
<accession>A0A0X8GZU9</accession>
<keyword evidence="7" id="KW-0175">Coiled coil</keyword>
<reference evidence="9 10" key="1">
    <citation type="submission" date="2015-10" db="EMBL/GenBank/DDBJ databases">
        <title>Erysipelothrix larvae sp. LV19 isolated from the larval gut of the rhinoceros beetle, Trypoxylus dichotomus.</title>
        <authorList>
            <person name="Lim S."/>
            <person name="Kim B.-C."/>
        </authorList>
    </citation>
    <scope>NUCLEOTIDE SEQUENCE [LARGE SCALE GENOMIC DNA]</scope>
    <source>
        <strain evidence="9 10">LV19</strain>
    </source>
</reference>
<dbReference type="SMART" id="SM00471">
    <property type="entry name" value="HDc"/>
    <property type="match status" value="1"/>
</dbReference>
<dbReference type="GO" id="GO:0003723">
    <property type="term" value="F:RNA binding"/>
    <property type="evidence" value="ECO:0007669"/>
    <property type="project" value="UniProtKB-UniRule"/>
</dbReference>
<dbReference type="PROSITE" id="PS51831">
    <property type="entry name" value="HD"/>
    <property type="match status" value="1"/>
</dbReference>
<dbReference type="NCBIfam" id="TIGR03319">
    <property type="entry name" value="RNase_Y"/>
    <property type="match status" value="1"/>
</dbReference>
<keyword evidence="1 5" id="KW-0540">Nuclease</keyword>
<dbReference type="AlphaFoldDB" id="A0A0X8GZU9"/>
<dbReference type="EMBL" id="CP013213">
    <property type="protein sequence ID" value="AMC93489.1"/>
    <property type="molecule type" value="Genomic_DNA"/>
</dbReference>
<evidence type="ECO:0000256" key="7">
    <source>
        <dbReference type="SAM" id="Coils"/>
    </source>
</evidence>
<evidence type="ECO:0000256" key="6">
    <source>
        <dbReference type="NCBIfam" id="TIGR03319"/>
    </source>
</evidence>
<keyword evidence="5" id="KW-1133">Transmembrane helix</keyword>
<evidence type="ECO:0000256" key="2">
    <source>
        <dbReference type="ARBA" id="ARBA00022759"/>
    </source>
</evidence>
<dbReference type="GO" id="GO:0004521">
    <property type="term" value="F:RNA endonuclease activity"/>
    <property type="evidence" value="ECO:0007669"/>
    <property type="project" value="UniProtKB-UniRule"/>
</dbReference>
<keyword evidence="2 5" id="KW-0255">Endonuclease</keyword>
<dbReference type="InterPro" id="IPR004088">
    <property type="entry name" value="KH_dom_type_1"/>
</dbReference>
<dbReference type="GO" id="GO:0005886">
    <property type="term" value="C:plasma membrane"/>
    <property type="evidence" value="ECO:0007669"/>
    <property type="project" value="UniProtKB-SubCell"/>
</dbReference>
<sequence length="518" mass="58143">MPKELLIGILSALIVLVVTIVITIVMDRLGLNRARMEARNLMNEAQTKADNHVRQATLEAKTQAYEIKLNAEKELKVQRKELQDFENKLGRREDNLSFKDANLVEKEKEISKKQRELESKKASLDKMESVLQERIDVQLAELERVSNMSVDAAKAELFDVVEKQMENETLAYIKEQEEQAHLRAEEISRNIISLAISRYSQDEVVHNTSSVISLPNEEMKGRIIGREGRNIRAFEQATGVDLIIDDTPEVITVSCFDPIRREIAKLSLETLVQDGRIQPGRIEEVVEKVRKDLNQVILKTGQDTLFELGIGKVDKELVAVLGRLKYRYSYGQNALSHSVEVAHLAGMMAAELGLSQKLAKRAGLFHDIGKGLDFEMEGSHVELGVRLAKKCKEHPVVINAIASHHGDTEATSAISVLVAAADALSAARPGARFESFENYIQRLEDLEAIASTKEGVQRVFAISAGRELRVMVVPNEVDDLQTTKLAREIREEIEEQLTYPGQIKVTVIRELRAQELAK</sequence>
<dbReference type="InterPro" id="IPR022711">
    <property type="entry name" value="RNase_Y_N"/>
</dbReference>
<keyword evidence="5" id="KW-1003">Cell membrane</keyword>
<evidence type="ECO:0000256" key="1">
    <source>
        <dbReference type="ARBA" id="ARBA00022722"/>
    </source>
</evidence>
<dbReference type="Pfam" id="PF01966">
    <property type="entry name" value="HD"/>
    <property type="match status" value="1"/>
</dbReference>
<evidence type="ECO:0000256" key="4">
    <source>
        <dbReference type="ARBA" id="ARBA00022884"/>
    </source>
</evidence>
<feature type="transmembrane region" description="Helical" evidence="5">
    <location>
        <begin position="6"/>
        <end position="26"/>
    </location>
</feature>
<dbReference type="InterPro" id="IPR006675">
    <property type="entry name" value="HDIG_dom"/>
</dbReference>
<dbReference type="NCBIfam" id="TIGR00277">
    <property type="entry name" value="HDIG"/>
    <property type="match status" value="1"/>
</dbReference>
<dbReference type="SUPFAM" id="SSF54791">
    <property type="entry name" value="Eukaryotic type KH-domain (KH-domain type I)"/>
    <property type="match status" value="1"/>
</dbReference>
<dbReference type="Pfam" id="PF00013">
    <property type="entry name" value="KH_1"/>
    <property type="match status" value="1"/>
</dbReference>
<keyword evidence="3 5" id="KW-0378">Hydrolase</keyword>
<dbReference type="SUPFAM" id="SSF109604">
    <property type="entry name" value="HD-domain/PDEase-like"/>
    <property type="match status" value="1"/>
</dbReference>
<name>A0A0X8GZU9_9FIRM</name>